<dbReference type="GeneID" id="18914558"/>
<dbReference type="InParanoid" id="K5WIM5"/>
<keyword evidence="2" id="KW-1185">Reference proteome</keyword>
<evidence type="ECO:0000313" key="1">
    <source>
        <dbReference type="EMBL" id="EKM58959.1"/>
    </source>
</evidence>
<organism evidence="1 2">
    <name type="scientific">Phanerochaete carnosa (strain HHB-10118-sp)</name>
    <name type="common">White-rot fungus</name>
    <name type="synonym">Peniophora carnosa</name>
    <dbReference type="NCBI Taxonomy" id="650164"/>
    <lineage>
        <taxon>Eukaryota</taxon>
        <taxon>Fungi</taxon>
        <taxon>Dikarya</taxon>
        <taxon>Basidiomycota</taxon>
        <taxon>Agaricomycotina</taxon>
        <taxon>Agaricomycetes</taxon>
        <taxon>Polyporales</taxon>
        <taxon>Phanerochaetaceae</taxon>
        <taxon>Phanerochaete</taxon>
    </lineage>
</organism>
<accession>K5WIM5</accession>
<dbReference type="RefSeq" id="XP_007391543.1">
    <property type="nucleotide sequence ID" value="XM_007391481.1"/>
</dbReference>
<dbReference type="AlphaFoldDB" id="K5WIM5"/>
<reference evidence="1 2" key="1">
    <citation type="journal article" date="2012" name="BMC Genomics">
        <title>Comparative genomics of the white-rot fungi, Phanerochaete carnosa and P. chrysosporium, to elucidate the genetic basis of the distinct wood types they colonize.</title>
        <authorList>
            <person name="Suzuki H."/>
            <person name="MacDonald J."/>
            <person name="Syed K."/>
            <person name="Salamov A."/>
            <person name="Hori C."/>
            <person name="Aerts A."/>
            <person name="Henrissat B."/>
            <person name="Wiebenga A."/>
            <person name="vanKuyk P.A."/>
            <person name="Barry K."/>
            <person name="Lindquist E."/>
            <person name="LaButti K."/>
            <person name="Lapidus A."/>
            <person name="Lucas S."/>
            <person name="Coutinho P."/>
            <person name="Gong Y."/>
            <person name="Samejima M."/>
            <person name="Mahadevan R."/>
            <person name="Abou-Zaid M."/>
            <person name="de Vries R.P."/>
            <person name="Igarashi K."/>
            <person name="Yadav J.S."/>
            <person name="Grigoriev I.V."/>
            <person name="Master E.R."/>
        </authorList>
    </citation>
    <scope>NUCLEOTIDE SEQUENCE [LARGE SCALE GENOMIC DNA]</scope>
    <source>
        <strain evidence="1 2">HHB-10118-sp</strain>
    </source>
</reference>
<dbReference type="HOGENOM" id="CLU_2050455_0_0_1"/>
<dbReference type="KEGG" id="pco:PHACADRAFT_249095"/>
<sequence length="120" mass="13857">MHGLNEENLRPWSLNALEWFATHLPMLEYLETNFDTYTIHTLETPLARSLVPISLVLGFLTLLHEKDWWHIAAYISCVYPNAKCGLGNSWDSVADEELRSDQLHWRYVARAVAKARADNC</sequence>
<protein>
    <submittedName>
        <fullName evidence="1">Uncharacterized protein</fullName>
    </submittedName>
</protein>
<dbReference type="OrthoDB" id="10604959at2759"/>
<name>K5WIM5_PHACS</name>
<dbReference type="EMBL" id="JH930469">
    <property type="protein sequence ID" value="EKM58959.1"/>
    <property type="molecule type" value="Genomic_DNA"/>
</dbReference>
<gene>
    <name evidence="1" type="ORF">PHACADRAFT_249095</name>
</gene>
<evidence type="ECO:0000313" key="2">
    <source>
        <dbReference type="Proteomes" id="UP000008370"/>
    </source>
</evidence>
<dbReference type="Proteomes" id="UP000008370">
    <property type="component" value="Unassembled WGS sequence"/>
</dbReference>
<proteinExistence type="predicted"/>